<proteinExistence type="predicted"/>
<name>A0ABT9BZ75_9PSED</name>
<dbReference type="EMBL" id="JAUQOP010000011">
    <property type="protein sequence ID" value="MDO7897295.1"/>
    <property type="molecule type" value="Genomic_DNA"/>
</dbReference>
<evidence type="ECO:0000313" key="1">
    <source>
        <dbReference type="EMBL" id="MDO7897295.1"/>
    </source>
</evidence>
<protein>
    <submittedName>
        <fullName evidence="1">Type II toxin-antitoxin system HigB family toxin</fullName>
    </submittedName>
</protein>
<sequence length="92" mass="10458">MHLVGKDILDRLRGRGPEIDTWVSAWVAEIIHAVWTQESDLFDQFPSAKERKSGVFIFEVNLAKCWLEVKILFPQKIALITALLGAEEIDGH</sequence>
<dbReference type="Proteomes" id="UP001228019">
    <property type="component" value="Unassembled WGS sequence"/>
</dbReference>
<organism evidence="1 2">
    <name type="scientific">Pseudomonas citrulli</name>
    <dbReference type="NCBI Taxonomy" id="3064347"/>
    <lineage>
        <taxon>Bacteria</taxon>
        <taxon>Pseudomonadati</taxon>
        <taxon>Pseudomonadota</taxon>
        <taxon>Gammaproteobacteria</taxon>
        <taxon>Pseudomonadales</taxon>
        <taxon>Pseudomonadaceae</taxon>
        <taxon>Pseudomonas</taxon>
    </lineage>
</organism>
<accession>A0ABT9BZ75</accession>
<gene>
    <name evidence="1" type="ORF">Q6A48_10375</name>
</gene>
<comment type="caution">
    <text evidence="1">The sequence shown here is derived from an EMBL/GenBank/DDBJ whole genome shotgun (WGS) entry which is preliminary data.</text>
</comment>
<evidence type="ECO:0000313" key="2">
    <source>
        <dbReference type="Proteomes" id="UP001228019"/>
    </source>
</evidence>
<reference evidence="1 2" key="1">
    <citation type="submission" date="2023-07" db="EMBL/GenBank/DDBJ databases">
        <title>Identification of four novel Pseudomonas species associated with bacterial leaf spot of cucurbits.</title>
        <authorList>
            <person name="Fullem K.R."/>
        </authorList>
    </citation>
    <scope>NUCLEOTIDE SEQUENCE [LARGE SCALE GENOMIC DNA]</scope>
    <source>
        <strain evidence="1 2">K18</strain>
    </source>
</reference>
<keyword evidence="2" id="KW-1185">Reference proteome</keyword>
<dbReference type="RefSeq" id="WP_176683249.1">
    <property type="nucleotide sequence ID" value="NZ_JAUQOP010000011.1"/>
</dbReference>